<gene>
    <name evidence="1" type="ORF">HNR60_001225</name>
</gene>
<dbReference type="EMBL" id="JACHIH010000004">
    <property type="protein sequence ID" value="MBB5046480.1"/>
    <property type="molecule type" value="Genomic_DNA"/>
</dbReference>
<organism evidence="1 2">
    <name type="scientific">Rhodopseudomonas rhenobacensis</name>
    <dbReference type="NCBI Taxonomy" id="87461"/>
    <lineage>
        <taxon>Bacteria</taxon>
        <taxon>Pseudomonadati</taxon>
        <taxon>Pseudomonadota</taxon>
        <taxon>Alphaproteobacteria</taxon>
        <taxon>Hyphomicrobiales</taxon>
        <taxon>Nitrobacteraceae</taxon>
        <taxon>Rhodopseudomonas</taxon>
    </lineage>
</organism>
<evidence type="ECO:0000313" key="2">
    <source>
        <dbReference type="Proteomes" id="UP000542353"/>
    </source>
</evidence>
<proteinExistence type="predicted"/>
<comment type="caution">
    <text evidence="1">The sequence shown here is derived from an EMBL/GenBank/DDBJ whole genome shotgun (WGS) entry which is preliminary data.</text>
</comment>
<dbReference type="Proteomes" id="UP000542353">
    <property type="component" value="Unassembled WGS sequence"/>
</dbReference>
<accession>A0A7W7Z1U3</accession>
<sequence>MTQQVQLQNRRDGSWLVGLLEAIEAVSSPAAQALPCNPALLAAAEEFLARPCAIDPRAPLASVIRQPAETVDADVVRSREVEFLHA</sequence>
<evidence type="ECO:0000313" key="1">
    <source>
        <dbReference type="EMBL" id="MBB5046480.1"/>
    </source>
</evidence>
<dbReference type="AlphaFoldDB" id="A0A7W7Z1U3"/>
<keyword evidence="2" id="KW-1185">Reference proteome</keyword>
<protein>
    <submittedName>
        <fullName evidence="1">Uncharacterized protein</fullName>
    </submittedName>
</protein>
<dbReference type="RefSeq" id="WP_184255378.1">
    <property type="nucleotide sequence ID" value="NZ_JACHIH010000004.1"/>
</dbReference>
<name>A0A7W7Z1U3_9BRAD</name>
<reference evidence="1 2" key="1">
    <citation type="submission" date="2020-08" db="EMBL/GenBank/DDBJ databases">
        <title>Genomic Encyclopedia of Type Strains, Phase IV (KMG-IV): sequencing the most valuable type-strain genomes for metagenomic binning, comparative biology and taxonomic classification.</title>
        <authorList>
            <person name="Goeker M."/>
        </authorList>
    </citation>
    <scope>NUCLEOTIDE SEQUENCE [LARGE SCALE GENOMIC DNA]</scope>
    <source>
        <strain evidence="1 2">DSM 12706</strain>
    </source>
</reference>